<dbReference type="InterPro" id="IPR036052">
    <property type="entry name" value="TrpB-like_PALP_sf"/>
</dbReference>
<keyword evidence="2" id="KW-0663">Pyridoxal phosphate</keyword>
<dbReference type="PROSITE" id="PS00901">
    <property type="entry name" value="CYS_SYNTHASE"/>
    <property type="match status" value="1"/>
</dbReference>
<evidence type="ECO:0000313" key="4">
    <source>
        <dbReference type="EMBL" id="MEU5709889.1"/>
    </source>
</evidence>
<name>A0ABV3AD54_9ACTN</name>
<sequence length="349" mass="36899">MTLTRASVALPLSRARTNTPLVPVRVHLAGASGGVRLKLEMHNPTGSVKYRTAVGLLADMHTRRPLVPGTEVIESTSGNLGLALARLLGEIGCTFTAVVDPKLPDQSRALLLAEGARLVTVRERDRSGGYLLTRLRKVAELREADPELRWPDQYRNPANPGVHQDVTAPELLEQTSGGMDTVLAAVSTGGTLAGLGTGLRRALPAVRTLPVDVVGSAALSDRVAVHSHLLTGIGAGRRTSFLHEGSDGHALRVRDVQAFAHCRMFAQDTGLSLGGSTGALLAAYVHALGAGRGALGRAVGLSPDGGDNYRSTFYDDDWLRHHGVYSDVVAATVNARGRGLRYELEGITP</sequence>
<evidence type="ECO:0000259" key="3">
    <source>
        <dbReference type="Pfam" id="PF00291"/>
    </source>
</evidence>
<feature type="domain" description="Tryptophan synthase beta chain-like PALP" evidence="3">
    <location>
        <begin position="13"/>
        <end position="286"/>
    </location>
</feature>
<evidence type="ECO:0000313" key="5">
    <source>
        <dbReference type="Proteomes" id="UP001551011"/>
    </source>
</evidence>
<accession>A0ABV3AD54</accession>
<reference evidence="4 5" key="1">
    <citation type="submission" date="2024-06" db="EMBL/GenBank/DDBJ databases">
        <title>The Natural Products Discovery Center: Release of the First 8490 Sequenced Strains for Exploring Actinobacteria Biosynthetic Diversity.</title>
        <authorList>
            <person name="Kalkreuter E."/>
            <person name="Kautsar S.A."/>
            <person name="Yang D."/>
            <person name="Bader C.D."/>
            <person name="Teijaro C.N."/>
            <person name="Fluegel L."/>
            <person name="Davis C.M."/>
            <person name="Simpson J.R."/>
            <person name="Lauterbach L."/>
            <person name="Steele A.D."/>
            <person name="Gui C."/>
            <person name="Meng S."/>
            <person name="Li G."/>
            <person name="Viehrig K."/>
            <person name="Ye F."/>
            <person name="Su P."/>
            <person name="Kiefer A.F."/>
            <person name="Nichols A."/>
            <person name="Cepeda A.J."/>
            <person name="Yan W."/>
            <person name="Fan B."/>
            <person name="Jiang Y."/>
            <person name="Adhikari A."/>
            <person name="Zheng C.-J."/>
            <person name="Schuster L."/>
            <person name="Cowan T.M."/>
            <person name="Smanski M.J."/>
            <person name="Chevrette M.G."/>
            <person name="De Carvalho L.P.S."/>
            <person name="Shen B."/>
        </authorList>
    </citation>
    <scope>NUCLEOTIDE SEQUENCE [LARGE SCALE GENOMIC DNA]</scope>
    <source>
        <strain evidence="4 5">NPDC020594</strain>
    </source>
</reference>
<dbReference type="InterPro" id="IPR050214">
    <property type="entry name" value="Cys_Synth/Cystath_Beta-Synth"/>
</dbReference>
<organism evidence="4 5">
    <name type="scientific">Streptomyces flaveolus</name>
    <dbReference type="NCBI Taxonomy" id="67297"/>
    <lineage>
        <taxon>Bacteria</taxon>
        <taxon>Bacillati</taxon>
        <taxon>Actinomycetota</taxon>
        <taxon>Actinomycetes</taxon>
        <taxon>Kitasatosporales</taxon>
        <taxon>Streptomycetaceae</taxon>
        <taxon>Streptomyces</taxon>
    </lineage>
</organism>
<dbReference type="SUPFAM" id="SSF53686">
    <property type="entry name" value="Tryptophan synthase beta subunit-like PLP-dependent enzymes"/>
    <property type="match status" value="1"/>
</dbReference>
<dbReference type="Gene3D" id="3.40.50.1100">
    <property type="match status" value="2"/>
</dbReference>
<dbReference type="RefSeq" id="WP_359258318.1">
    <property type="nucleotide sequence ID" value="NZ_JBFAEG010000017.1"/>
</dbReference>
<dbReference type="InterPro" id="IPR001926">
    <property type="entry name" value="TrpB-like_PALP"/>
</dbReference>
<protein>
    <submittedName>
        <fullName evidence="4">Pyridoxal-phosphate dependent enzyme</fullName>
    </submittedName>
</protein>
<dbReference type="EMBL" id="JBFAEG010000017">
    <property type="protein sequence ID" value="MEU5709889.1"/>
    <property type="molecule type" value="Genomic_DNA"/>
</dbReference>
<gene>
    <name evidence="4" type="ORF">AB0H04_23935</name>
</gene>
<comment type="caution">
    <text evidence="4">The sequence shown here is derived from an EMBL/GenBank/DDBJ whole genome shotgun (WGS) entry which is preliminary data.</text>
</comment>
<proteinExistence type="predicted"/>
<evidence type="ECO:0000256" key="2">
    <source>
        <dbReference type="ARBA" id="ARBA00022898"/>
    </source>
</evidence>
<dbReference type="PANTHER" id="PTHR10314">
    <property type="entry name" value="CYSTATHIONINE BETA-SYNTHASE"/>
    <property type="match status" value="1"/>
</dbReference>
<keyword evidence="5" id="KW-1185">Reference proteome</keyword>
<dbReference type="Pfam" id="PF00291">
    <property type="entry name" value="PALP"/>
    <property type="match status" value="1"/>
</dbReference>
<comment type="cofactor">
    <cofactor evidence="1">
        <name>pyridoxal 5'-phosphate</name>
        <dbReference type="ChEBI" id="CHEBI:597326"/>
    </cofactor>
</comment>
<evidence type="ECO:0000256" key="1">
    <source>
        <dbReference type="ARBA" id="ARBA00001933"/>
    </source>
</evidence>
<dbReference type="Proteomes" id="UP001551011">
    <property type="component" value="Unassembled WGS sequence"/>
</dbReference>
<dbReference type="InterPro" id="IPR001216">
    <property type="entry name" value="P-phosphate_BS"/>
</dbReference>